<evidence type="ECO:0000256" key="1">
    <source>
        <dbReference type="SAM" id="MobiDB-lite"/>
    </source>
</evidence>
<gene>
    <name evidence="2" type="ORF">FJTKL_06379</name>
</gene>
<protein>
    <recommendedName>
        <fullName evidence="4">Mating type protein 1-2-1</fullName>
    </recommendedName>
</protein>
<proteinExistence type="predicted"/>
<organism evidence="2 3">
    <name type="scientific">Diaporthe vaccinii</name>
    <dbReference type="NCBI Taxonomy" id="105482"/>
    <lineage>
        <taxon>Eukaryota</taxon>
        <taxon>Fungi</taxon>
        <taxon>Dikarya</taxon>
        <taxon>Ascomycota</taxon>
        <taxon>Pezizomycotina</taxon>
        <taxon>Sordariomycetes</taxon>
        <taxon>Sordariomycetidae</taxon>
        <taxon>Diaporthales</taxon>
        <taxon>Diaporthaceae</taxon>
        <taxon>Diaporthe</taxon>
        <taxon>Diaporthe eres species complex</taxon>
    </lineage>
</organism>
<sequence length="73" mass="8150">MCASYELLKISAARESLSSRSRNEQHACSQAIVPRRASNSRGVSPRPTQRNGQTKRNRAIRPNAARNVTEPYP</sequence>
<comment type="caution">
    <text evidence="2">The sequence shown here is derived from an EMBL/GenBank/DDBJ whole genome shotgun (WGS) entry which is preliminary data.</text>
</comment>
<reference evidence="2 3" key="1">
    <citation type="submission" date="2024-03" db="EMBL/GenBank/DDBJ databases">
        <title>A high-quality draft genome sequence of Diaporthe vaccinii, a causative agent of upright dieback and viscid rot disease in cranberry plants.</title>
        <authorList>
            <person name="Sarrasin M."/>
            <person name="Lang B.F."/>
            <person name="Burger G."/>
        </authorList>
    </citation>
    <scope>NUCLEOTIDE SEQUENCE [LARGE SCALE GENOMIC DNA]</scope>
    <source>
        <strain evidence="2 3">IS7</strain>
    </source>
</reference>
<evidence type="ECO:0000313" key="2">
    <source>
        <dbReference type="EMBL" id="KAL2286839.1"/>
    </source>
</evidence>
<name>A0ABR4EWR8_9PEZI</name>
<feature type="compositionally biased region" description="Polar residues" evidence="1">
    <location>
        <begin position="37"/>
        <end position="52"/>
    </location>
</feature>
<feature type="region of interest" description="Disordered" evidence="1">
    <location>
        <begin position="15"/>
        <end position="73"/>
    </location>
</feature>
<dbReference type="Proteomes" id="UP001600888">
    <property type="component" value="Unassembled WGS sequence"/>
</dbReference>
<evidence type="ECO:0000313" key="3">
    <source>
        <dbReference type="Proteomes" id="UP001600888"/>
    </source>
</evidence>
<dbReference type="EMBL" id="JBAWTH010000022">
    <property type="protein sequence ID" value="KAL2286839.1"/>
    <property type="molecule type" value="Genomic_DNA"/>
</dbReference>
<accession>A0ABR4EWR8</accession>
<keyword evidence="3" id="KW-1185">Reference proteome</keyword>
<evidence type="ECO:0008006" key="4">
    <source>
        <dbReference type="Google" id="ProtNLM"/>
    </source>
</evidence>